<dbReference type="Proteomes" id="UP001241377">
    <property type="component" value="Unassembled WGS sequence"/>
</dbReference>
<gene>
    <name evidence="1" type="ORF">QFC19_001382</name>
</gene>
<comment type="caution">
    <text evidence="1">The sequence shown here is derived from an EMBL/GenBank/DDBJ whole genome shotgun (WGS) entry which is preliminary data.</text>
</comment>
<sequence>MSSHNYVFDDPGESSASSSRRHHRAPKLKMKLKETDTERAEREWRKEQKRLRKESRKVYRANGVSPLAGLATTPPRDPGRDQSITPPRKRPPSPVSSQDINEASRRTYGYDPNVTTNDGYDDWDDEVWQPQPTGFEKLKAAATAHAREEEWRQKMFDLMEDEEGPNPFVSGRYYSPPRPPSPAPNSPPHGQAIPKRFQADDGDVPDFSTMDDEEYAEAIRYGMWRRQNKDEVDRIERLRKLEEEEERKKTKAREAQEREEKKRIEVLRREKGMQETKRLQRELRDYKDKWEALRNAVTTTTTAPPAGNGDETPHSAATLRLVDMPWPIFQGSSFHVFAPSLLSADKIRAFYTAMLPSNVTPSTATSTTAASSAEDDRLALKKILREAILAYHPDRFIGRYLTQVAETEREMVREAVIRTSQIINEIAADNK</sequence>
<name>A0ACC2WGJ8_9TREE</name>
<dbReference type="EMBL" id="JASBWR010000010">
    <property type="protein sequence ID" value="KAJ9110873.1"/>
    <property type="molecule type" value="Genomic_DNA"/>
</dbReference>
<accession>A0ACC2WGJ8</accession>
<organism evidence="1 2">
    <name type="scientific">Naganishia cerealis</name>
    <dbReference type="NCBI Taxonomy" id="610337"/>
    <lineage>
        <taxon>Eukaryota</taxon>
        <taxon>Fungi</taxon>
        <taxon>Dikarya</taxon>
        <taxon>Basidiomycota</taxon>
        <taxon>Agaricomycotina</taxon>
        <taxon>Tremellomycetes</taxon>
        <taxon>Filobasidiales</taxon>
        <taxon>Filobasidiaceae</taxon>
        <taxon>Naganishia</taxon>
    </lineage>
</organism>
<reference evidence="1" key="1">
    <citation type="submission" date="2023-04" db="EMBL/GenBank/DDBJ databases">
        <title>Draft Genome sequencing of Naganishia species isolated from polar environments using Oxford Nanopore Technology.</title>
        <authorList>
            <person name="Leo P."/>
            <person name="Venkateswaran K."/>
        </authorList>
    </citation>
    <scope>NUCLEOTIDE SEQUENCE</scope>
    <source>
        <strain evidence="1">MNA-CCFEE 5261</strain>
    </source>
</reference>
<evidence type="ECO:0000313" key="1">
    <source>
        <dbReference type="EMBL" id="KAJ9110873.1"/>
    </source>
</evidence>
<evidence type="ECO:0000313" key="2">
    <source>
        <dbReference type="Proteomes" id="UP001241377"/>
    </source>
</evidence>
<protein>
    <submittedName>
        <fullName evidence="1">Uncharacterized protein</fullName>
    </submittedName>
</protein>
<proteinExistence type="predicted"/>
<keyword evidence="2" id="KW-1185">Reference proteome</keyword>